<dbReference type="PROSITE" id="PS50262">
    <property type="entry name" value="G_PROTEIN_RECEP_F1_2"/>
    <property type="match status" value="1"/>
</dbReference>
<feature type="transmembrane region" description="Helical" evidence="11">
    <location>
        <begin position="152"/>
        <end position="172"/>
    </location>
</feature>
<keyword evidence="2" id="KW-1003">Cell membrane</keyword>
<keyword evidence="5 10" id="KW-0297">G-protein coupled receptor</keyword>
<proteinExistence type="inferred from homology"/>
<evidence type="ECO:0000256" key="4">
    <source>
        <dbReference type="ARBA" id="ARBA00022989"/>
    </source>
</evidence>
<sequence length="310" mass="34928">MTELNATSLPLAHITDVLSDHNTSSAFLNNDEFHYFFIGLLFLIGGFILLIVAIVGFVGNVVVIWFLIFIIKRTPITTYILNLAVADFSTLLSLVIVIALLFLGKMLFGVFIYVFISTSSASVYLLTAISAERCLSIVFPIWYRCHRLNHQSVVVCSLIWAIICVLCVIRVLCYTTYIVNLLLCIVSVLICIPTVLICTVVLFLKVYCSLYRCKRGKFYTVLLIALLCFLVFGAPLNIVLCLVDHDYNFGDTMLPICILLCAVNSSVNPLIYFLCGRKKFRHSKEAFKLVLQRAFSDKDDCRRNLNQPAT</sequence>
<evidence type="ECO:0000256" key="11">
    <source>
        <dbReference type="SAM" id="Phobius"/>
    </source>
</evidence>
<dbReference type="Ensembl" id="ENSSMRT00000010024.1">
    <property type="protein sequence ID" value="ENSSMRP00000008584.1"/>
    <property type="gene ID" value="ENSSMRG00000006873.1"/>
</dbReference>
<dbReference type="InterPro" id="IPR017452">
    <property type="entry name" value="GPCR_Rhodpsn_7TM"/>
</dbReference>
<dbReference type="PANTHER" id="PTHR11334">
    <property type="entry name" value="MAS-RELATED G-PROTEIN COUPLED RECEPTOR"/>
    <property type="match status" value="1"/>
</dbReference>
<feature type="transmembrane region" description="Helical" evidence="11">
    <location>
        <begin position="178"/>
        <end position="206"/>
    </location>
</feature>
<keyword evidence="6 11" id="KW-0472">Membrane</keyword>
<organism evidence="13 14">
    <name type="scientific">Salvator merianae</name>
    <name type="common">Argentine black and white tegu</name>
    <name type="synonym">Tupinambis merianae</name>
    <dbReference type="NCBI Taxonomy" id="96440"/>
    <lineage>
        <taxon>Eukaryota</taxon>
        <taxon>Metazoa</taxon>
        <taxon>Chordata</taxon>
        <taxon>Craniata</taxon>
        <taxon>Vertebrata</taxon>
        <taxon>Euteleostomi</taxon>
        <taxon>Lepidosauria</taxon>
        <taxon>Squamata</taxon>
        <taxon>Bifurcata</taxon>
        <taxon>Unidentata</taxon>
        <taxon>Episquamata</taxon>
        <taxon>Laterata</taxon>
        <taxon>Teiioidea</taxon>
        <taxon>Teiidae</taxon>
        <taxon>Salvator</taxon>
    </lineage>
</organism>
<evidence type="ECO:0000256" key="2">
    <source>
        <dbReference type="ARBA" id="ARBA00022475"/>
    </source>
</evidence>
<evidence type="ECO:0000256" key="3">
    <source>
        <dbReference type="ARBA" id="ARBA00022692"/>
    </source>
</evidence>
<evidence type="ECO:0000256" key="9">
    <source>
        <dbReference type="ARBA" id="ARBA00061394"/>
    </source>
</evidence>
<evidence type="ECO:0000256" key="7">
    <source>
        <dbReference type="ARBA" id="ARBA00023170"/>
    </source>
</evidence>
<dbReference type="PROSITE" id="PS00237">
    <property type="entry name" value="G_PROTEIN_RECEP_F1_1"/>
    <property type="match status" value="1"/>
</dbReference>
<feature type="transmembrane region" description="Helical" evidence="11">
    <location>
        <begin position="80"/>
        <end position="104"/>
    </location>
</feature>
<feature type="transmembrane region" description="Helical" evidence="11">
    <location>
        <begin position="218"/>
        <end position="240"/>
    </location>
</feature>
<dbReference type="PRINTS" id="PR02108">
    <property type="entry name" value="MRGPCRFAMILY"/>
</dbReference>
<dbReference type="FunFam" id="1.20.1070.10:FF:000193">
    <property type="entry name" value="Mas-related G-protein coupled receptor member E"/>
    <property type="match status" value="1"/>
</dbReference>
<evidence type="ECO:0000256" key="1">
    <source>
        <dbReference type="ARBA" id="ARBA00004651"/>
    </source>
</evidence>
<evidence type="ECO:0000256" key="6">
    <source>
        <dbReference type="ARBA" id="ARBA00023136"/>
    </source>
</evidence>
<dbReference type="GO" id="GO:0005886">
    <property type="term" value="C:plasma membrane"/>
    <property type="evidence" value="ECO:0007669"/>
    <property type="project" value="UniProtKB-SubCell"/>
</dbReference>
<dbReference type="InterPro" id="IPR000276">
    <property type="entry name" value="GPCR_Rhodpsn"/>
</dbReference>
<dbReference type="PANTHER" id="PTHR11334:SF68">
    <property type="entry name" value="G-PROTEIN COUPLED RECEPTORS FAMILY 1 PROFILE DOMAIN-CONTAINING PROTEIN-RELATED"/>
    <property type="match status" value="1"/>
</dbReference>
<feature type="transmembrane region" description="Helical" evidence="11">
    <location>
        <begin position="110"/>
        <end position="131"/>
    </location>
</feature>
<evidence type="ECO:0000256" key="8">
    <source>
        <dbReference type="ARBA" id="ARBA00023224"/>
    </source>
</evidence>
<dbReference type="Gene3D" id="1.20.1070.10">
    <property type="entry name" value="Rhodopsin 7-helix transmembrane proteins"/>
    <property type="match status" value="1"/>
</dbReference>
<evidence type="ECO:0000313" key="14">
    <source>
        <dbReference type="Proteomes" id="UP000694421"/>
    </source>
</evidence>
<dbReference type="PRINTS" id="PR00237">
    <property type="entry name" value="GPCRRHODOPSN"/>
</dbReference>
<name>A0A8D0BSN1_SALMN</name>
<keyword evidence="3 10" id="KW-0812">Transmembrane</keyword>
<dbReference type="GO" id="GO:0004930">
    <property type="term" value="F:G protein-coupled receptor activity"/>
    <property type="evidence" value="ECO:0007669"/>
    <property type="project" value="UniProtKB-KW"/>
</dbReference>
<keyword evidence="14" id="KW-1185">Reference proteome</keyword>
<dbReference type="GeneTree" id="ENSGT01030000234639"/>
<keyword evidence="4 11" id="KW-1133">Transmembrane helix</keyword>
<evidence type="ECO:0000313" key="13">
    <source>
        <dbReference type="Ensembl" id="ENSSMRP00000008584.1"/>
    </source>
</evidence>
<keyword evidence="8 10" id="KW-0807">Transducer</keyword>
<reference evidence="13" key="1">
    <citation type="submission" date="2025-08" db="UniProtKB">
        <authorList>
            <consortium name="Ensembl"/>
        </authorList>
    </citation>
    <scope>IDENTIFICATION</scope>
</reference>
<accession>A0A8D0BSN1</accession>
<dbReference type="OMA" id="HAIWISC"/>
<evidence type="ECO:0000259" key="12">
    <source>
        <dbReference type="PROSITE" id="PS50262"/>
    </source>
</evidence>
<comment type="subcellular location">
    <subcellularLocation>
        <location evidence="1">Cell membrane</location>
        <topology evidence="1">Multi-pass membrane protein</topology>
    </subcellularLocation>
</comment>
<feature type="transmembrane region" description="Helical" evidence="11">
    <location>
        <begin position="252"/>
        <end position="275"/>
    </location>
</feature>
<protein>
    <recommendedName>
        <fullName evidence="12">G-protein coupled receptors family 1 profile domain-containing protein</fullName>
    </recommendedName>
</protein>
<dbReference type="SUPFAM" id="SSF81321">
    <property type="entry name" value="Family A G protein-coupled receptor-like"/>
    <property type="match status" value="1"/>
</dbReference>
<evidence type="ECO:0000256" key="5">
    <source>
        <dbReference type="ARBA" id="ARBA00023040"/>
    </source>
</evidence>
<feature type="domain" description="G-protein coupled receptors family 1 profile" evidence="12">
    <location>
        <begin position="59"/>
        <end position="272"/>
    </location>
</feature>
<dbReference type="AlphaFoldDB" id="A0A8D0BSN1"/>
<reference evidence="13" key="2">
    <citation type="submission" date="2025-09" db="UniProtKB">
        <authorList>
            <consortium name="Ensembl"/>
        </authorList>
    </citation>
    <scope>IDENTIFICATION</scope>
</reference>
<dbReference type="InterPro" id="IPR026234">
    <property type="entry name" value="MRGPCRFAMILY"/>
</dbReference>
<evidence type="ECO:0000256" key="10">
    <source>
        <dbReference type="RuleBase" id="RU000688"/>
    </source>
</evidence>
<feature type="transmembrane region" description="Helical" evidence="11">
    <location>
        <begin position="35"/>
        <end position="68"/>
    </location>
</feature>
<keyword evidence="7 10" id="KW-0675">Receptor</keyword>
<comment type="similarity">
    <text evidence="9">Belongs to the G-protein coupled receptor 1 family. Mas subfamily.</text>
</comment>
<dbReference type="Pfam" id="PF00001">
    <property type="entry name" value="7tm_1"/>
    <property type="match status" value="1"/>
</dbReference>
<dbReference type="Proteomes" id="UP000694421">
    <property type="component" value="Unplaced"/>
</dbReference>